<gene>
    <name evidence="3" type="ORF">BSL78_19939</name>
</gene>
<feature type="region of interest" description="Disordered" evidence="1">
    <location>
        <begin position="181"/>
        <end position="200"/>
    </location>
</feature>
<evidence type="ECO:0000313" key="3">
    <source>
        <dbReference type="EMBL" id="PIK43209.1"/>
    </source>
</evidence>
<dbReference type="InterPro" id="IPR029369">
    <property type="entry name" value="HDNR"/>
</dbReference>
<dbReference type="AlphaFoldDB" id="A0A2G8K5J0"/>
<dbReference type="STRING" id="307972.A0A2G8K5J0"/>
<evidence type="ECO:0000256" key="1">
    <source>
        <dbReference type="SAM" id="MobiDB-lite"/>
    </source>
</evidence>
<dbReference type="PANTHER" id="PTHR35440:SF1">
    <property type="entry name" value="TESTIS-EXPRESSED PROTEIN 36"/>
    <property type="match status" value="1"/>
</dbReference>
<protein>
    <submittedName>
        <fullName evidence="3">Putative testis-expressed sequence 36 protein-like isoform X1</fullName>
    </submittedName>
</protein>
<evidence type="ECO:0000313" key="4">
    <source>
        <dbReference type="Proteomes" id="UP000230750"/>
    </source>
</evidence>
<dbReference type="Pfam" id="PF15115">
    <property type="entry name" value="HDNR"/>
    <property type="match status" value="1"/>
</dbReference>
<feature type="compositionally biased region" description="Polar residues" evidence="1">
    <location>
        <begin position="156"/>
        <end position="165"/>
    </location>
</feature>
<feature type="domain" description="Domain of unknown function with conserved HDNR motif" evidence="2">
    <location>
        <begin position="16"/>
        <end position="154"/>
    </location>
</feature>
<feature type="compositionally biased region" description="Polar residues" evidence="1">
    <location>
        <begin position="62"/>
        <end position="84"/>
    </location>
</feature>
<feature type="compositionally biased region" description="Basic and acidic residues" evidence="1">
    <location>
        <begin position="133"/>
        <end position="150"/>
    </location>
</feature>
<dbReference type="EMBL" id="MRZV01000866">
    <property type="protein sequence ID" value="PIK43209.1"/>
    <property type="molecule type" value="Genomic_DNA"/>
</dbReference>
<reference evidence="3 4" key="1">
    <citation type="journal article" date="2017" name="PLoS Biol.">
        <title>The sea cucumber genome provides insights into morphological evolution and visceral regeneration.</title>
        <authorList>
            <person name="Zhang X."/>
            <person name="Sun L."/>
            <person name="Yuan J."/>
            <person name="Sun Y."/>
            <person name="Gao Y."/>
            <person name="Zhang L."/>
            <person name="Li S."/>
            <person name="Dai H."/>
            <person name="Hamel J.F."/>
            <person name="Liu C."/>
            <person name="Yu Y."/>
            <person name="Liu S."/>
            <person name="Lin W."/>
            <person name="Guo K."/>
            <person name="Jin S."/>
            <person name="Xu P."/>
            <person name="Storey K.B."/>
            <person name="Huan P."/>
            <person name="Zhang T."/>
            <person name="Zhou Y."/>
            <person name="Zhang J."/>
            <person name="Lin C."/>
            <person name="Li X."/>
            <person name="Xing L."/>
            <person name="Huo D."/>
            <person name="Sun M."/>
            <person name="Wang L."/>
            <person name="Mercier A."/>
            <person name="Li F."/>
            <person name="Yang H."/>
            <person name="Xiang J."/>
        </authorList>
    </citation>
    <scope>NUCLEOTIDE SEQUENCE [LARGE SCALE GENOMIC DNA]</scope>
    <source>
        <strain evidence="3">Shaxun</strain>
        <tissue evidence="3">Muscle</tissue>
    </source>
</reference>
<proteinExistence type="predicted"/>
<dbReference type="Proteomes" id="UP000230750">
    <property type="component" value="Unassembled WGS sequence"/>
</dbReference>
<dbReference type="PANTHER" id="PTHR35440">
    <property type="entry name" value="TESTIS-EXPRESSED PROTEIN 36"/>
    <property type="match status" value="1"/>
</dbReference>
<organism evidence="3 4">
    <name type="scientific">Stichopus japonicus</name>
    <name type="common">Sea cucumber</name>
    <dbReference type="NCBI Taxonomy" id="307972"/>
    <lineage>
        <taxon>Eukaryota</taxon>
        <taxon>Metazoa</taxon>
        <taxon>Echinodermata</taxon>
        <taxon>Eleutherozoa</taxon>
        <taxon>Echinozoa</taxon>
        <taxon>Holothuroidea</taxon>
        <taxon>Aspidochirotacea</taxon>
        <taxon>Aspidochirotida</taxon>
        <taxon>Stichopodidae</taxon>
        <taxon>Apostichopus</taxon>
    </lineage>
</organism>
<evidence type="ECO:0000259" key="2">
    <source>
        <dbReference type="Pfam" id="PF15115"/>
    </source>
</evidence>
<accession>A0A2G8K5J0</accession>
<dbReference type="OrthoDB" id="10003408at2759"/>
<feature type="region of interest" description="Disordered" evidence="1">
    <location>
        <begin position="31"/>
        <end position="86"/>
    </location>
</feature>
<keyword evidence="4" id="KW-1185">Reference proteome</keyword>
<feature type="compositionally biased region" description="Polar residues" evidence="1">
    <location>
        <begin position="108"/>
        <end position="130"/>
    </location>
</feature>
<name>A0A2G8K5J0_STIJA</name>
<feature type="region of interest" description="Disordered" evidence="1">
    <location>
        <begin position="100"/>
        <end position="170"/>
    </location>
</feature>
<comment type="caution">
    <text evidence="3">The sequence shown here is derived from an EMBL/GenBank/DDBJ whole genome shotgun (WGS) entry which is preliminary data.</text>
</comment>
<sequence>MSLKVREPRVPGSKTTDGVWFQTRGWKDVPLERETATTTGAMLSKDTKTANQPKPPPPEFNKLSQDSYSDANTFSMHDNRNSFQDHGVYFGHGLGKKLYQGRERQHSSNDTITWNSPERHYSTSTASTYTGEPCKEPPKMRRYPREHQEGAEGPSKPSTTTTEWFQSPEVPFRTDTQVLVSSQEPHLKANPWKYSQKPAF</sequence>